<organism evidence="2 3">
    <name type="scientific">Fraxinus pennsylvanica</name>
    <dbReference type="NCBI Taxonomy" id="56036"/>
    <lineage>
        <taxon>Eukaryota</taxon>
        <taxon>Viridiplantae</taxon>
        <taxon>Streptophyta</taxon>
        <taxon>Embryophyta</taxon>
        <taxon>Tracheophyta</taxon>
        <taxon>Spermatophyta</taxon>
        <taxon>Magnoliopsida</taxon>
        <taxon>eudicotyledons</taxon>
        <taxon>Gunneridae</taxon>
        <taxon>Pentapetalae</taxon>
        <taxon>asterids</taxon>
        <taxon>lamiids</taxon>
        <taxon>Lamiales</taxon>
        <taxon>Oleaceae</taxon>
        <taxon>Oleeae</taxon>
        <taxon>Fraxinus</taxon>
    </lineage>
</organism>
<reference evidence="2" key="1">
    <citation type="submission" date="2023-05" db="EMBL/GenBank/DDBJ databases">
        <authorList>
            <person name="Huff M."/>
        </authorList>
    </citation>
    <scope>NUCLEOTIDE SEQUENCE</scope>
</reference>
<dbReference type="PANTHER" id="PTHR36325:SF1">
    <property type="entry name" value="MYOSIN-2 HEAVY CHAIN-LIKE PROTEIN"/>
    <property type="match status" value="1"/>
</dbReference>
<name>A0AAD2A560_9LAMI</name>
<feature type="region of interest" description="Disordered" evidence="1">
    <location>
        <begin position="607"/>
        <end position="633"/>
    </location>
</feature>
<dbReference type="EMBL" id="OU503053">
    <property type="protein sequence ID" value="CAI9781844.1"/>
    <property type="molecule type" value="Genomic_DNA"/>
</dbReference>
<dbReference type="Proteomes" id="UP000834106">
    <property type="component" value="Chromosome 18"/>
</dbReference>
<keyword evidence="3" id="KW-1185">Reference proteome</keyword>
<gene>
    <name evidence="2" type="ORF">FPE_LOCUS29274</name>
</gene>
<feature type="region of interest" description="Disordered" evidence="1">
    <location>
        <begin position="396"/>
        <end position="425"/>
    </location>
</feature>
<evidence type="ECO:0000313" key="2">
    <source>
        <dbReference type="EMBL" id="CAI9781844.1"/>
    </source>
</evidence>
<sequence>MDLDCIEKQRKEASLDIKNSPKESVISASKLGKKKATKDVLNKCTSQIRKPSRCKSSPLNWFPRKKGDSYLARKIKLLQEVDGMNLTLDETLGDSNPHYSRVLREKIAIREAAEKAVQAQKAAMVEASWCRILRAASIESKEADTQLSKAEKCAAEAFEAATTVGVIMNDIPDCAKRYGIETTSSKGRGSTTHSVTATFETAFEVDKQVAAAVKAAFVKLANFPSVNKDEFTDLLTKISQNPDVDEYCQEFAEFTSEFKSIPGSELEGMCKEKCGSERRKNKNRQVGDKFNRASLVEMMLERLRLLEEKELASLATIVATCGLNAALAEAENTKQGTLQDNRKSSVEQSKMSSNGRTTRNSNVYGQTKSTEDELPSLDKFLVKRLTRLEREVLEAKNARRNEATKGSNPKLDKSEDEKLSSENEKDIDKATVNNDELTKMNGENSEKMITVPINCGKQDFSEVPSLDKVLVKHLSRLERVVQEARSRKNSHGRGLIDKENMDLNKIGDKNVDPNLLVEETLSKAGVSSFQDEKDGSKEAENNLDKIVVEPDHLLQRTKKERPSLRSNFGVLRHQREYGGNGSTNYESLDNVLVKHESRLEREKTRLHTEEDTRMKLKRKGTDRESESNVSSLDQVLVKRKSRLEREKMTIAEVQDDHIKHPVSRREARERELREAWGGLSLGNSIRPHVSRLERDKAAWIKADEEERRSALKEQM</sequence>
<evidence type="ECO:0000313" key="3">
    <source>
        <dbReference type="Proteomes" id="UP000834106"/>
    </source>
</evidence>
<dbReference type="AlphaFoldDB" id="A0AAD2A560"/>
<dbReference type="PANTHER" id="PTHR36325">
    <property type="entry name" value="MYOSIN-2 HEAVY CHAIN-LIKE PROTEIN"/>
    <property type="match status" value="1"/>
</dbReference>
<feature type="compositionally biased region" description="Basic and acidic residues" evidence="1">
    <location>
        <begin position="607"/>
        <end position="626"/>
    </location>
</feature>
<feature type="compositionally biased region" description="Basic and acidic residues" evidence="1">
    <location>
        <begin position="410"/>
        <end position="425"/>
    </location>
</feature>
<evidence type="ECO:0000256" key="1">
    <source>
        <dbReference type="SAM" id="MobiDB-lite"/>
    </source>
</evidence>
<feature type="region of interest" description="Disordered" evidence="1">
    <location>
        <begin position="332"/>
        <end position="371"/>
    </location>
</feature>
<protein>
    <submittedName>
        <fullName evidence="2">Uncharacterized protein</fullName>
    </submittedName>
</protein>
<accession>A0AAD2A560</accession>
<feature type="compositionally biased region" description="Polar residues" evidence="1">
    <location>
        <begin position="346"/>
        <end position="368"/>
    </location>
</feature>
<proteinExistence type="predicted"/>